<organism evidence="5 6">
    <name type="scientific">Ditylenchus destructor</name>
    <dbReference type="NCBI Taxonomy" id="166010"/>
    <lineage>
        <taxon>Eukaryota</taxon>
        <taxon>Metazoa</taxon>
        <taxon>Ecdysozoa</taxon>
        <taxon>Nematoda</taxon>
        <taxon>Chromadorea</taxon>
        <taxon>Rhabditida</taxon>
        <taxon>Tylenchina</taxon>
        <taxon>Tylenchomorpha</taxon>
        <taxon>Sphaerularioidea</taxon>
        <taxon>Anguinidae</taxon>
        <taxon>Anguininae</taxon>
        <taxon>Ditylenchus</taxon>
    </lineage>
</organism>
<dbReference type="PROSITE" id="PS51450">
    <property type="entry name" value="LRR"/>
    <property type="match status" value="2"/>
</dbReference>
<proteinExistence type="predicted"/>
<keyword evidence="2" id="KW-0677">Repeat</keyword>
<keyword evidence="3" id="KW-1133">Transmembrane helix</keyword>
<sequence>MRVLAIFYLLITAAQAMPINFSFPNSKGHASICRYCLCDRHTATVSCNGGHLHIRVVSLPSWAETFQAHNITLTDLPHFTYHSTLRVLRINFCQLRYVHPLALVPLPNLETVHLANNLLETIPEAFLQRATRLKILNLARNQIGDLRELEWSLPEGLILEQLVLDGNPILFGTTSNHPYPWPLAKQLHMADTGVKSLSSTGMVFEHRAEKTRHYITPNNSNSTEERSLFLSDNVWRVMELLDLSNNDRMQVESSALQKLSNLTTLKAAQAMLQPEILQWIESPNTKCRHLDLRDANITFPSQSRSSMAHFGGYHGSISTRQWTFCSPNLEWLDISGTGIDALYIPSYCRIKWLFASRNQLESVRVQSGTLKTFELDHNRLTDWPLAGGNQIIPGDFGAPFSPFKQLESVSLANNSLESLPEDWLSWLPALQHLDLSYNKLLSLFYSRDGPFALGNSQLRYLNLSSNSLRTFPGLTAPDMDSLIVLDLSANSLHSIGADLFAKMPQLEHLHLNDNPNLRSSMANDDQKWLTNAAGVSLRELDMSNCGLFQVPDVSRLQRLSFLRLNSNYLNTLNDANQLPECVAHIEVRDNRIQTLGNMSRAQIDCLKEFDVGLNPLICHCSLVQFAIILQQQPSIEDRSEYYCFADDWQHSLKAYLEGSADFCEITASKSNGGLRYITTLLVNMLGIVSLLVGGAALIAFVVFKLSNLVGYRFIPFAYKPVPQTEAPVSL</sequence>
<evidence type="ECO:0000256" key="2">
    <source>
        <dbReference type="ARBA" id="ARBA00022737"/>
    </source>
</evidence>
<accession>A0AAD4N9P8</accession>
<feature type="chain" id="PRO_5041981368" evidence="4">
    <location>
        <begin position="17"/>
        <end position="730"/>
    </location>
</feature>
<dbReference type="Pfam" id="PF13855">
    <property type="entry name" value="LRR_8"/>
    <property type="match status" value="3"/>
</dbReference>
<dbReference type="Gene3D" id="3.80.10.10">
    <property type="entry name" value="Ribonuclease Inhibitor"/>
    <property type="match status" value="4"/>
</dbReference>
<keyword evidence="3" id="KW-0472">Membrane</keyword>
<dbReference type="PANTHER" id="PTHR24366:SF96">
    <property type="entry name" value="LEUCINE RICH REPEAT CONTAINING 53"/>
    <property type="match status" value="1"/>
</dbReference>
<keyword evidence="4" id="KW-0732">Signal</keyword>
<dbReference type="InterPro" id="IPR001611">
    <property type="entry name" value="Leu-rich_rpt"/>
</dbReference>
<dbReference type="Proteomes" id="UP001201812">
    <property type="component" value="Unassembled WGS sequence"/>
</dbReference>
<dbReference type="PANTHER" id="PTHR24366">
    <property type="entry name" value="IG(IMMUNOGLOBULIN) AND LRR(LEUCINE RICH REPEAT) DOMAINS"/>
    <property type="match status" value="1"/>
</dbReference>
<keyword evidence="3" id="KW-0812">Transmembrane</keyword>
<dbReference type="SMART" id="SM00369">
    <property type="entry name" value="LRR_TYP"/>
    <property type="match status" value="6"/>
</dbReference>
<evidence type="ECO:0000256" key="3">
    <source>
        <dbReference type="SAM" id="Phobius"/>
    </source>
</evidence>
<feature type="signal peptide" evidence="4">
    <location>
        <begin position="1"/>
        <end position="16"/>
    </location>
</feature>
<keyword evidence="6" id="KW-1185">Reference proteome</keyword>
<evidence type="ECO:0000313" key="6">
    <source>
        <dbReference type="Proteomes" id="UP001201812"/>
    </source>
</evidence>
<dbReference type="InterPro" id="IPR032675">
    <property type="entry name" value="LRR_dom_sf"/>
</dbReference>
<feature type="transmembrane region" description="Helical" evidence="3">
    <location>
        <begin position="680"/>
        <end position="703"/>
    </location>
</feature>
<dbReference type="InterPro" id="IPR003591">
    <property type="entry name" value="Leu-rich_rpt_typical-subtyp"/>
</dbReference>
<evidence type="ECO:0000313" key="5">
    <source>
        <dbReference type="EMBL" id="KAI1716317.1"/>
    </source>
</evidence>
<evidence type="ECO:0000256" key="4">
    <source>
        <dbReference type="SAM" id="SignalP"/>
    </source>
</evidence>
<dbReference type="AlphaFoldDB" id="A0AAD4N9P8"/>
<dbReference type="SUPFAM" id="SSF52058">
    <property type="entry name" value="L domain-like"/>
    <property type="match status" value="2"/>
</dbReference>
<reference evidence="5" key="1">
    <citation type="submission" date="2022-01" db="EMBL/GenBank/DDBJ databases">
        <title>Genome Sequence Resource for Two Populations of Ditylenchus destructor, the Migratory Endoparasitic Phytonematode.</title>
        <authorList>
            <person name="Zhang H."/>
            <person name="Lin R."/>
            <person name="Xie B."/>
        </authorList>
    </citation>
    <scope>NUCLEOTIDE SEQUENCE</scope>
    <source>
        <strain evidence="5">BazhouSP</strain>
    </source>
</reference>
<dbReference type="EMBL" id="JAKKPZ010000010">
    <property type="protein sequence ID" value="KAI1716317.1"/>
    <property type="molecule type" value="Genomic_DNA"/>
</dbReference>
<evidence type="ECO:0000256" key="1">
    <source>
        <dbReference type="ARBA" id="ARBA00022614"/>
    </source>
</evidence>
<protein>
    <submittedName>
        <fullName evidence="5">Leucine rich repeat domain-containing protein</fullName>
    </submittedName>
</protein>
<keyword evidence="1" id="KW-0433">Leucine-rich repeat</keyword>
<comment type="caution">
    <text evidence="5">The sequence shown here is derived from an EMBL/GenBank/DDBJ whole genome shotgun (WGS) entry which is preliminary data.</text>
</comment>
<gene>
    <name evidence="5" type="ORF">DdX_07362</name>
</gene>
<name>A0AAD4N9P8_9BILA</name>